<dbReference type="Gene3D" id="3.40.50.10540">
    <property type="entry name" value="Crotonobetainyl-coa:carnitine coa-transferase, domain 1"/>
    <property type="match status" value="1"/>
</dbReference>
<evidence type="ECO:0000313" key="3">
    <source>
        <dbReference type="Proteomes" id="UP000298460"/>
    </source>
</evidence>
<dbReference type="GO" id="GO:0008410">
    <property type="term" value="F:CoA-transferase activity"/>
    <property type="evidence" value="ECO:0007669"/>
    <property type="project" value="TreeGrafter"/>
</dbReference>
<dbReference type="AlphaFoldDB" id="A0A4Z0RAJ5"/>
<dbReference type="InterPro" id="IPR050483">
    <property type="entry name" value="CoA-transferase_III_domain"/>
</dbReference>
<dbReference type="Pfam" id="PF02515">
    <property type="entry name" value="CoA_transf_3"/>
    <property type="match status" value="1"/>
</dbReference>
<dbReference type="PANTHER" id="PTHR48207">
    <property type="entry name" value="SUCCINATE--HYDROXYMETHYLGLUTARATE COA-TRANSFERASE"/>
    <property type="match status" value="1"/>
</dbReference>
<dbReference type="EMBL" id="SPQQ01000002">
    <property type="protein sequence ID" value="TGE39299.1"/>
    <property type="molecule type" value="Genomic_DNA"/>
</dbReference>
<reference evidence="2 3" key="1">
    <citation type="submission" date="2019-03" db="EMBL/GenBank/DDBJ databases">
        <title>Draft Genome Sequence of Desulfosporosinus fructosivorans Strain 63.6F, Isolated from Marine Sediment in the Baltic Sea.</title>
        <authorList>
            <person name="Hausmann B."/>
            <person name="Vandieken V."/>
            <person name="Pjevac P."/>
            <person name="Schreck K."/>
            <person name="Herbold C.W."/>
            <person name="Loy A."/>
        </authorList>
    </citation>
    <scope>NUCLEOTIDE SEQUENCE [LARGE SCALE GENOMIC DNA]</scope>
    <source>
        <strain evidence="2 3">63.6F</strain>
    </source>
</reference>
<dbReference type="Gene3D" id="3.30.1540.10">
    <property type="entry name" value="formyl-coa transferase, domain 3"/>
    <property type="match status" value="1"/>
</dbReference>
<comment type="caution">
    <text evidence="2">The sequence shown here is derived from an EMBL/GenBank/DDBJ whole genome shotgun (WGS) entry which is preliminary data.</text>
</comment>
<protein>
    <submittedName>
        <fullName evidence="2">CoA transferase</fullName>
    </submittedName>
</protein>
<sequence length="395" mass="43063">MEGPLAGIKVLELARTLAGPYCSMLLADMGADVLKVEQPGIGDETRGYTPPAMAGESCYYLSLNKNKQGMTLNLKTEEGKKIVKELVKDADVLIENFRTGTMEKMGLGYDVLKEINPRLVYCAVSGFGRTGPMKDEPAYDLVMQAFGGLMSVTGEADRPPVKVGFSIVDLTTGMYACIGTLLALWSREKIGRGQVVEASLLESIVSLQTYLAQGVMATGKIPGRLGSGHPNLVPYQVFETKDSYVIIAVPNEWLWRKMCDALGLDDLKDHPKFAVNANRVKYRTEFIELMTEFTRSKTTEEITEKLKEAGVPGGAINNIAEVLADPQVIHRGMIQEVEHPTIGNLKLLGIPVKLSETPGSVRMAPPTLGQNNIEVLSRLGYSPEDITVLKDKGVI</sequence>
<dbReference type="SUPFAM" id="SSF89796">
    <property type="entry name" value="CoA-transferase family III (CaiB/BaiF)"/>
    <property type="match status" value="1"/>
</dbReference>
<name>A0A4Z0RAJ5_9FIRM</name>
<gene>
    <name evidence="2" type="ORF">E4K67_07635</name>
</gene>
<dbReference type="Proteomes" id="UP000298460">
    <property type="component" value="Unassembled WGS sequence"/>
</dbReference>
<keyword evidence="3" id="KW-1185">Reference proteome</keyword>
<keyword evidence="1 2" id="KW-0808">Transferase</keyword>
<dbReference type="RefSeq" id="WP_135545794.1">
    <property type="nucleotide sequence ID" value="NZ_SPQQ01000002.1"/>
</dbReference>
<dbReference type="InterPro" id="IPR044855">
    <property type="entry name" value="CoA-Trfase_III_dom3_sf"/>
</dbReference>
<proteinExistence type="predicted"/>
<evidence type="ECO:0000256" key="1">
    <source>
        <dbReference type="ARBA" id="ARBA00022679"/>
    </source>
</evidence>
<dbReference type="InterPro" id="IPR003673">
    <property type="entry name" value="CoA-Trfase_fam_III"/>
</dbReference>
<dbReference type="PANTHER" id="PTHR48207:SF3">
    <property type="entry name" value="SUCCINATE--HYDROXYMETHYLGLUTARATE COA-TRANSFERASE"/>
    <property type="match status" value="1"/>
</dbReference>
<dbReference type="OrthoDB" id="9797653at2"/>
<dbReference type="InterPro" id="IPR023606">
    <property type="entry name" value="CoA-Trfase_III_dom_1_sf"/>
</dbReference>
<organism evidence="2 3">
    <name type="scientific">Desulfosporosinus fructosivorans</name>
    <dbReference type="NCBI Taxonomy" id="2018669"/>
    <lineage>
        <taxon>Bacteria</taxon>
        <taxon>Bacillati</taxon>
        <taxon>Bacillota</taxon>
        <taxon>Clostridia</taxon>
        <taxon>Eubacteriales</taxon>
        <taxon>Desulfitobacteriaceae</taxon>
        <taxon>Desulfosporosinus</taxon>
    </lineage>
</organism>
<evidence type="ECO:0000313" key="2">
    <source>
        <dbReference type="EMBL" id="TGE39299.1"/>
    </source>
</evidence>
<accession>A0A4Z0RAJ5</accession>